<accession>A0A0D9Z3I3</accession>
<proteinExistence type="predicted"/>
<evidence type="ECO:0000313" key="1">
    <source>
        <dbReference type="EnsemblPlants" id="OGLUM03G07420.1"/>
    </source>
</evidence>
<reference evidence="1" key="2">
    <citation type="submission" date="2018-05" db="EMBL/GenBank/DDBJ databases">
        <title>OgluRS3 (Oryza glumaepatula Reference Sequence Version 3).</title>
        <authorList>
            <person name="Zhang J."/>
            <person name="Kudrna D."/>
            <person name="Lee S."/>
            <person name="Talag J."/>
            <person name="Welchert J."/>
            <person name="Wing R.A."/>
        </authorList>
    </citation>
    <scope>NUCLEOTIDE SEQUENCE [LARGE SCALE GENOMIC DNA]</scope>
</reference>
<organism evidence="1">
    <name type="scientific">Oryza glumipatula</name>
    <dbReference type="NCBI Taxonomy" id="40148"/>
    <lineage>
        <taxon>Eukaryota</taxon>
        <taxon>Viridiplantae</taxon>
        <taxon>Streptophyta</taxon>
        <taxon>Embryophyta</taxon>
        <taxon>Tracheophyta</taxon>
        <taxon>Spermatophyta</taxon>
        <taxon>Magnoliopsida</taxon>
        <taxon>Liliopsida</taxon>
        <taxon>Poales</taxon>
        <taxon>Poaceae</taxon>
        <taxon>BOP clade</taxon>
        <taxon>Oryzoideae</taxon>
        <taxon>Oryzeae</taxon>
        <taxon>Oryzinae</taxon>
        <taxon>Oryza</taxon>
    </lineage>
</organism>
<dbReference type="EnsemblPlants" id="OGLUM03G07420.1">
    <property type="protein sequence ID" value="OGLUM03G07420.1"/>
    <property type="gene ID" value="OGLUM03G07420"/>
</dbReference>
<reference evidence="1" key="1">
    <citation type="submission" date="2015-04" db="UniProtKB">
        <authorList>
            <consortium name="EnsemblPlants"/>
        </authorList>
    </citation>
    <scope>IDENTIFICATION</scope>
</reference>
<name>A0A0D9Z3I3_9ORYZ</name>
<dbReference type="Gramene" id="OGLUM03G07420.1">
    <property type="protein sequence ID" value="OGLUM03G07420.1"/>
    <property type="gene ID" value="OGLUM03G07420"/>
</dbReference>
<evidence type="ECO:0000313" key="2">
    <source>
        <dbReference type="Proteomes" id="UP000026961"/>
    </source>
</evidence>
<dbReference type="AlphaFoldDB" id="A0A0D9Z3I3"/>
<sequence>MPDRRESCTHGLGEVLVCARAVSIDRSINLPACSTNLINTDSESLIMQAQAGMVEQPPQIHSVRHLGLRVNYTAMVHMLPRQIEQILKSFPRVKSLKILRCDDVTDMDWLFTIGQEVFGALHPTAEASIIQSAALTAWRALYDNCRVMEITAEALTREEVCWLY</sequence>
<keyword evidence="2" id="KW-1185">Reference proteome</keyword>
<dbReference type="Proteomes" id="UP000026961">
    <property type="component" value="Chromosome 3"/>
</dbReference>
<protein>
    <submittedName>
        <fullName evidence="1">Uncharacterized protein</fullName>
    </submittedName>
</protein>